<dbReference type="NCBIfam" id="TIGR02937">
    <property type="entry name" value="sigma70-ECF"/>
    <property type="match status" value="1"/>
</dbReference>
<dbReference type="InterPro" id="IPR036388">
    <property type="entry name" value="WH-like_DNA-bd_sf"/>
</dbReference>
<feature type="domain" description="RNA polymerase sigma factor 70 region 4 type 2" evidence="1">
    <location>
        <begin position="117"/>
        <end position="170"/>
    </location>
</feature>
<dbReference type="RefSeq" id="YP_009831940.1">
    <property type="nucleotide sequence ID" value="NC_048651.1"/>
</dbReference>
<dbReference type="NCBIfam" id="NF005385">
    <property type="entry name" value="PRK06930.1"/>
    <property type="match status" value="1"/>
</dbReference>
<keyword evidence="3" id="KW-1185">Reference proteome</keyword>
<dbReference type="CDD" id="cd06171">
    <property type="entry name" value="Sigma70_r4"/>
    <property type="match status" value="1"/>
</dbReference>
<dbReference type="SUPFAM" id="SSF88659">
    <property type="entry name" value="Sigma3 and sigma4 domains of RNA polymerase sigma factors"/>
    <property type="match status" value="1"/>
</dbReference>
<evidence type="ECO:0000313" key="3">
    <source>
        <dbReference type="Proteomes" id="UP000224836"/>
    </source>
</evidence>
<dbReference type="GO" id="GO:0016987">
    <property type="term" value="F:sigma factor activity"/>
    <property type="evidence" value="ECO:0007669"/>
    <property type="project" value="InterPro"/>
</dbReference>
<dbReference type="GeneID" id="55601631"/>
<protein>
    <submittedName>
        <fullName evidence="2">Positive control sigma factor</fullName>
    </submittedName>
</protein>
<dbReference type="InterPro" id="IPR013324">
    <property type="entry name" value="RNA_pol_sigma_r3/r4-like"/>
</dbReference>
<evidence type="ECO:0000259" key="1">
    <source>
        <dbReference type="Pfam" id="PF08281"/>
    </source>
</evidence>
<reference evidence="3" key="1">
    <citation type="submission" date="2016-10" db="EMBL/GenBank/DDBJ databases">
        <authorList>
            <person name="de Groot N.N."/>
        </authorList>
    </citation>
    <scope>NUCLEOTIDE SEQUENCE [LARGE SCALE GENOMIC DNA]</scope>
</reference>
<sequence length="183" mass="21998">MRYVVWVYSNKERRMIMIDLIQQYSDALKQARKMYKTANEEDKKIISGMISDLVYALEWMKTSRMPGNRRGIERRAAYQREKPFDPLLMQRYFRSTDEDVYEWDDHLQEHKIDEWDRQRIEDALSVLTKREREVYLMSRGHCLSYSQIANYLCISKGAVQTMIERAEKKIAERKTESLFCLCG</sequence>
<dbReference type="GO" id="GO:0003677">
    <property type="term" value="F:DNA binding"/>
    <property type="evidence" value="ECO:0007669"/>
    <property type="project" value="InterPro"/>
</dbReference>
<dbReference type="EMBL" id="KX965989">
    <property type="protein sequence ID" value="APC46476.1"/>
    <property type="molecule type" value="Genomic_DNA"/>
</dbReference>
<dbReference type="KEGG" id="vg:55601631"/>
<dbReference type="Pfam" id="PF08281">
    <property type="entry name" value="Sigma70_r4_2"/>
    <property type="match status" value="1"/>
</dbReference>
<proteinExistence type="predicted"/>
<name>A0A1L2JY33_9CAUD</name>
<accession>A0A1L2JY33</accession>
<dbReference type="Gene3D" id="1.10.10.10">
    <property type="entry name" value="Winged helix-like DNA-binding domain superfamily/Winged helix DNA-binding domain"/>
    <property type="match status" value="1"/>
</dbReference>
<dbReference type="InterPro" id="IPR014284">
    <property type="entry name" value="RNA_pol_sigma-70_dom"/>
</dbReference>
<organism evidence="2 3">
    <name type="scientific">Aeribacillus phage AP45</name>
    <dbReference type="NCBI Taxonomy" id="1913112"/>
    <lineage>
        <taxon>Viruses</taxon>
        <taxon>Duplodnaviria</taxon>
        <taxon>Heunggongvirae</taxon>
        <taxon>Uroviricota</taxon>
        <taxon>Caudoviricetes</taxon>
        <taxon>Kamchatkavirus</taxon>
        <taxon>Kamchatkavirus AP45</taxon>
    </lineage>
</organism>
<dbReference type="GO" id="GO:0006352">
    <property type="term" value="P:DNA-templated transcription initiation"/>
    <property type="evidence" value="ECO:0007669"/>
    <property type="project" value="InterPro"/>
</dbReference>
<dbReference type="Proteomes" id="UP000224836">
    <property type="component" value="Segment"/>
</dbReference>
<dbReference type="InterPro" id="IPR013249">
    <property type="entry name" value="RNA_pol_sigma70_r4_t2"/>
</dbReference>
<evidence type="ECO:0000313" key="2">
    <source>
        <dbReference type="EMBL" id="APC46476.1"/>
    </source>
</evidence>